<feature type="domain" description="NIF system FeS cluster assembly NifU N-terminal" evidence="1">
    <location>
        <begin position="9"/>
        <end position="139"/>
    </location>
</feature>
<reference evidence="2 3" key="1">
    <citation type="submission" date="2020-07" db="EMBL/GenBank/DDBJ databases">
        <title>MOT database genomes.</title>
        <authorList>
            <person name="Joseph S."/>
            <person name="Aduse-Opoku J."/>
            <person name="Hashim A."/>
            <person name="Wade W."/>
            <person name="Curtis M."/>
        </authorList>
    </citation>
    <scope>NUCLEOTIDE SEQUENCE [LARGE SCALE GENOMIC DNA]</scope>
    <source>
        <strain evidence="2 3">DSM 100099</strain>
    </source>
</reference>
<dbReference type="EMBL" id="JACBYE010000014">
    <property type="protein sequence ID" value="NYS93438.1"/>
    <property type="molecule type" value="Genomic_DNA"/>
</dbReference>
<gene>
    <name evidence="2" type="ORF">HZZ10_07850</name>
</gene>
<protein>
    <submittedName>
        <fullName evidence="2">SUF system NifU family Fe-S cluster assembly protein</fullName>
    </submittedName>
</protein>
<comment type="caution">
    <text evidence="2">The sequence shown here is derived from an EMBL/GenBank/DDBJ whole genome shotgun (WGS) entry which is preliminary data.</text>
</comment>
<keyword evidence="3" id="KW-1185">Reference proteome</keyword>
<accession>A0A853EX49</accession>
<dbReference type="SUPFAM" id="SSF82649">
    <property type="entry name" value="SufE/NifU"/>
    <property type="match status" value="1"/>
</dbReference>
<dbReference type="InterPro" id="IPR002871">
    <property type="entry name" value="NIF_FeS_clus_asmbl_NifU_N"/>
</dbReference>
<dbReference type="CDD" id="cd06664">
    <property type="entry name" value="IscU_like"/>
    <property type="match status" value="1"/>
</dbReference>
<dbReference type="Pfam" id="PF01592">
    <property type="entry name" value="NifU_N"/>
    <property type="match status" value="1"/>
</dbReference>
<evidence type="ECO:0000313" key="2">
    <source>
        <dbReference type="EMBL" id="NYS93438.1"/>
    </source>
</evidence>
<dbReference type="GO" id="GO:0005506">
    <property type="term" value="F:iron ion binding"/>
    <property type="evidence" value="ECO:0007669"/>
    <property type="project" value="InterPro"/>
</dbReference>
<evidence type="ECO:0000313" key="3">
    <source>
        <dbReference type="Proteomes" id="UP000561011"/>
    </source>
</evidence>
<dbReference type="Proteomes" id="UP000561011">
    <property type="component" value="Unassembled WGS sequence"/>
</dbReference>
<proteinExistence type="predicted"/>
<dbReference type="GO" id="GO:0051536">
    <property type="term" value="F:iron-sulfur cluster binding"/>
    <property type="evidence" value="ECO:0007669"/>
    <property type="project" value="InterPro"/>
</dbReference>
<dbReference type="RefSeq" id="WP_179913091.1">
    <property type="nucleotide sequence ID" value="NZ_JACBYE010000014.1"/>
</dbReference>
<dbReference type="NCBIfam" id="TIGR01994">
    <property type="entry name" value="SUF_scaf_2"/>
    <property type="match status" value="1"/>
</dbReference>
<dbReference type="AlphaFoldDB" id="A0A853EX49"/>
<name>A0A853EX49_9MICO</name>
<evidence type="ECO:0000259" key="1">
    <source>
        <dbReference type="Pfam" id="PF01592"/>
    </source>
</evidence>
<dbReference type="PANTHER" id="PTHR10093">
    <property type="entry name" value="IRON-SULFUR CLUSTER ASSEMBLY ENZYME NIFU HOMOLOG"/>
    <property type="match status" value="1"/>
</dbReference>
<organism evidence="2 3">
    <name type="scientific">Sanguibacter inulinus</name>
    <dbReference type="NCBI Taxonomy" id="60922"/>
    <lineage>
        <taxon>Bacteria</taxon>
        <taxon>Bacillati</taxon>
        <taxon>Actinomycetota</taxon>
        <taxon>Actinomycetes</taxon>
        <taxon>Micrococcales</taxon>
        <taxon>Sanguibacteraceae</taxon>
        <taxon>Sanguibacter</taxon>
    </lineage>
</organism>
<sequence>MSSPMEQLYQQVILDHSKKPHGRGLVDLTAAFASESHQVNPTCGDEVTLRAQFTETEDGRRVVESISWEGQGCSISQASLSVLTDLVTGQDVATTEHLGSVFRDLMGSRGKGLDEAREDELGDAAAFTGVSQFPARIKCALLGWSALRDTLATSGVLEDAQTATASTTHEHEHV</sequence>
<dbReference type="GO" id="GO:0016226">
    <property type="term" value="P:iron-sulfur cluster assembly"/>
    <property type="evidence" value="ECO:0007669"/>
    <property type="project" value="InterPro"/>
</dbReference>
<dbReference type="Gene3D" id="3.90.1010.10">
    <property type="match status" value="1"/>
</dbReference>